<dbReference type="SUPFAM" id="SSF51569">
    <property type="entry name" value="Aldolase"/>
    <property type="match status" value="1"/>
</dbReference>
<dbReference type="EMBL" id="JZWI01000056">
    <property type="protein sequence ID" value="KLN52341.1"/>
    <property type="molecule type" value="Genomic_DNA"/>
</dbReference>
<evidence type="ECO:0000256" key="2">
    <source>
        <dbReference type="PIRNR" id="PIRNR001365"/>
    </source>
</evidence>
<keyword evidence="1 2" id="KW-0456">Lyase</keyword>
<dbReference type="InterPro" id="IPR002220">
    <property type="entry name" value="DapA-like"/>
</dbReference>
<feature type="binding site" evidence="4">
    <location>
        <position position="216"/>
    </location>
    <ligand>
        <name>pyruvate</name>
        <dbReference type="ChEBI" id="CHEBI:15361"/>
    </ligand>
</feature>
<dbReference type="PIRSF" id="PIRSF001365">
    <property type="entry name" value="DHDPS"/>
    <property type="match status" value="1"/>
</dbReference>
<evidence type="ECO:0000313" key="6">
    <source>
        <dbReference type="Proteomes" id="UP000035170"/>
    </source>
</evidence>
<gene>
    <name evidence="5" type="primary">dapAL</name>
    <name evidence="5" type="ORF">VPARA_65500</name>
</gene>
<comment type="similarity">
    <text evidence="2">Belongs to the DapA family.</text>
</comment>
<evidence type="ECO:0000256" key="1">
    <source>
        <dbReference type="ARBA" id="ARBA00023239"/>
    </source>
</evidence>
<dbReference type="Gene3D" id="3.20.20.70">
    <property type="entry name" value="Aldolase class I"/>
    <property type="match status" value="1"/>
</dbReference>
<evidence type="ECO:0000256" key="4">
    <source>
        <dbReference type="PIRSR" id="PIRSR001365-2"/>
    </source>
</evidence>
<dbReference type="PANTHER" id="PTHR12128:SF67">
    <property type="entry name" value="BLR3884 PROTEIN"/>
    <property type="match status" value="1"/>
</dbReference>
<protein>
    <submittedName>
        <fullName evidence="5">Putative DapA-like lyase</fullName>
        <ecNumber evidence="5">4.-.-.-</ecNumber>
    </submittedName>
</protein>
<organism evidence="5 6">
    <name type="scientific">Variovorax paradoxus</name>
    <dbReference type="NCBI Taxonomy" id="34073"/>
    <lineage>
        <taxon>Bacteria</taxon>
        <taxon>Pseudomonadati</taxon>
        <taxon>Pseudomonadota</taxon>
        <taxon>Betaproteobacteria</taxon>
        <taxon>Burkholderiales</taxon>
        <taxon>Comamonadaceae</taxon>
        <taxon>Variovorax</taxon>
    </lineage>
</organism>
<feature type="binding site" evidence="4">
    <location>
        <position position="52"/>
    </location>
    <ligand>
        <name>pyruvate</name>
        <dbReference type="ChEBI" id="CHEBI:15361"/>
    </ligand>
</feature>
<proteinExistence type="inferred from homology"/>
<evidence type="ECO:0000256" key="3">
    <source>
        <dbReference type="PIRSR" id="PIRSR001365-1"/>
    </source>
</evidence>
<dbReference type="SMART" id="SM01130">
    <property type="entry name" value="DHDPS"/>
    <property type="match status" value="1"/>
</dbReference>
<feature type="active site" description="Schiff-base intermediate with substrate" evidence="3">
    <location>
        <position position="174"/>
    </location>
</feature>
<dbReference type="GO" id="GO:0008840">
    <property type="term" value="F:4-hydroxy-tetrahydrodipicolinate synthase activity"/>
    <property type="evidence" value="ECO:0007669"/>
    <property type="project" value="TreeGrafter"/>
</dbReference>
<dbReference type="PANTHER" id="PTHR12128">
    <property type="entry name" value="DIHYDRODIPICOLINATE SYNTHASE"/>
    <property type="match status" value="1"/>
</dbReference>
<sequence>MNTLSSVPYTGIWPALLTPLDEKLGIDTPRFASHALRLLDAGCTGVTPFGTTGEGPSFSVSERMNALAGLVAHGVPAGRILASTSCAALPDAFALTRHALELGAYGCLLLPPFFLKGVSDQGVIDAYRWIIDGVADSRLRIVLYHIPQVSGVGLSHHVIRTLKTLYPDTIVGLKDSGCQRADSLAYAEAFMPPMQVWVGNEPDLQTMAARGSLGAVSGIANVMPRLVQRLVAGSTQPETDQQRVLDLLKILGGYGLTAAFKGLMAMLDDAPGWMRVRPPLVALDAAEYERLAVQLRAFGIDRDRD</sequence>
<dbReference type="CDD" id="cd00408">
    <property type="entry name" value="DHDPS-like"/>
    <property type="match status" value="1"/>
</dbReference>
<dbReference type="RefSeq" id="WP_021008591.1">
    <property type="nucleotide sequence ID" value="NZ_JZWI01000056.1"/>
</dbReference>
<name>A0A0H2LRK4_VARPD</name>
<feature type="active site" description="Proton donor/acceptor" evidence="3">
    <location>
        <position position="144"/>
    </location>
</feature>
<dbReference type="EC" id="4.-.-.-" evidence="5"/>
<dbReference type="Proteomes" id="UP000035170">
    <property type="component" value="Unassembled WGS sequence"/>
</dbReference>
<dbReference type="Pfam" id="PF00701">
    <property type="entry name" value="DHDPS"/>
    <property type="match status" value="1"/>
</dbReference>
<keyword evidence="6" id="KW-1185">Reference proteome</keyword>
<accession>A0A0H2LRK4</accession>
<comment type="caution">
    <text evidence="5">The sequence shown here is derived from an EMBL/GenBank/DDBJ whole genome shotgun (WGS) entry which is preliminary data.</text>
</comment>
<reference evidence="5 6" key="1">
    <citation type="submission" date="2015-03" db="EMBL/GenBank/DDBJ databases">
        <title>Genome sequence of Variovorax paradoxus TBEA6.</title>
        <authorList>
            <person name="Poehlein A."/>
            <person name="Schuldes J."/>
            <person name="Wuebbeler J.H."/>
            <person name="Hiessl S."/>
            <person name="Steinbuechel A."/>
            <person name="Daniel R."/>
        </authorList>
    </citation>
    <scope>NUCLEOTIDE SEQUENCE [LARGE SCALE GENOMIC DNA]</scope>
    <source>
        <strain evidence="5 6">TBEA6</strain>
    </source>
</reference>
<dbReference type="PRINTS" id="PR00146">
    <property type="entry name" value="DHPICSNTHASE"/>
</dbReference>
<dbReference type="AlphaFoldDB" id="A0A0H2LRK4"/>
<dbReference type="PATRIC" id="fig|34073.19.peg.6748"/>
<dbReference type="InterPro" id="IPR013785">
    <property type="entry name" value="Aldolase_TIM"/>
</dbReference>
<evidence type="ECO:0000313" key="5">
    <source>
        <dbReference type="EMBL" id="KLN52341.1"/>
    </source>
</evidence>